<dbReference type="PROSITE" id="PS00092">
    <property type="entry name" value="N6_MTASE"/>
    <property type="match status" value="1"/>
</dbReference>
<accession>A0A6A5HED4</accession>
<evidence type="ECO:0000313" key="3">
    <source>
        <dbReference type="Proteomes" id="UP000483820"/>
    </source>
</evidence>
<proteinExistence type="inferred from homology"/>
<dbReference type="GeneID" id="9820880"/>
<dbReference type="GO" id="GO:0005634">
    <property type="term" value="C:nucleus"/>
    <property type="evidence" value="ECO:0007669"/>
    <property type="project" value="TreeGrafter"/>
</dbReference>
<evidence type="ECO:0000256" key="1">
    <source>
        <dbReference type="PROSITE-ProRule" id="PRU00489"/>
    </source>
</evidence>
<dbReference type="InterPro" id="IPR002052">
    <property type="entry name" value="DNA_methylase_N6_adenine_CS"/>
</dbReference>
<dbReference type="GO" id="GO:0003676">
    <property type="term" value="F:nucleic acid binding"/>
    <property type="evidence" value="ECO:0007669"/>
    <property type="project" value="InterPro"/>
</dbReference>
<dbReference type="InterPro" id="IPR029063">
    <property type="entry name" value="SAM-dependent_MTases_sf"/>
</dbReference>
<dbReference type="PROSITE" id="PS51143">
    <property type="entry name" value="MT_A70"/>
    <property type="match status" value="1"/>
</dbReference>
<dbReference type="PANTHER" id="PTHR12829">
    <property type="entry name" value="N6-ADENOSINE-METHYLTRANSFERASE"/>
    <property type="match status" value="1"/>
</dbReference>
<dbReference type="AlphaFoldDB" id="A0A6A5HED4"/>
<dbReference type="GO" id="GO:0040029">
    <property type="term" value="P:epigenetic regulation of gene expression"/>
    <property type="evidence" value="ECO:0007669"/>
    <property type="project" value="EnsemblMetazoa"/>
</dbReference>
<dbReference type="RefSeq" id="XP_003108813.2">
    <property type="nucleotide sequence ID" value="XM_003108765.2"/>
</dbReference>
<sequence length="382" mass="44422">MSVIHVEEGFAILDEQIYYNKIFGKLNVEIRSELYEINSKFMPDSQFQAMKKRGIPNRKRKMRKEEKSEETTWIQGIASEIQKIGLSSGYFTKLDSHDNNEYARSAAEKALLVKTPPKRMASTQVIEFESIERMDNLMCNGIISNWISCSENSPGIIEDSENHKFYIPPGATFHVGDVTDVEQYSVLNEVLFDLVIADPPWFSLSVKRKKTYKMDEQVLDNLHLPSFTTDDSLIIFWITNRKGVENEMNERFKQWDMELIATWKWLKVTKEGEPVYDFDNIRHKVPYETLVFAKKRKSSEKFDLPDKLIIASVPMAIHSHKPPLLDLLRHFNVDIKQPLELFARSLLPSTHSIGFEPFLLQSEHIFTPKNACNINNHQNLYQ</sequence>
<dbReference type="InterPro" id="IPR007757">
    <property type="entry name" value="MT-A70-like"/>
</dbReference>
<dbReference type="Proteomes" id="UP000483820">
    <property type="component" value="Chromosome II"/>
</dbReference>
<gene>
    <name evidence="2" type="ORF">GCK72_006106</name>
</gene>
<dbReference type="GO" id="GO:0032259">
    <property type="term" value="P:methylation"/>
    <property type="evidence" value="ECO:0007669"/>
    <property type="project" value="InterPro"/>
</dbReference>
<name>A0A6A5HED4_CAERE</name>
<dbReference type="SUPFAM" id="SSF53335">
    <property type="entry name" value="S-adenosyl-L-methionine-dependent methyltransferases"/>
    <property type="match status" value="1"/>
</dbReference>
<comment type="similarity">
    <text evidence="1">Belongs to the MT-A70-like family.</text>
</comment>
<dbReference type="Pfam" id="PF05063">
    <property type="entry name" value="MT-A70"/>
    <property type="match status" value="1"/>
</dbReference>
<comment type="caution">
    <text evidence="2">The sequence shown here is derived from an EMBL/GenBank/DDBJ whole genome shotgun (WGS) entry which is preliminary data.</text>
</comment>
<dbReference type="GO" id="GO:0009007">
    <property type="term" value="F:site-specific DNA-methyltransferase (adenine-specific) activity"/>
    <property type="evidence" value="ECO:0007669"/>
    <property type="project" value="EnsemblMetazoa"/>
</dbReference>
<protein>
    <submittedName>
        <fullName evidence="2">Uncharacterized protein</fullName>
    </submittedName>
</protein>
<evidence type="ECO:0000313" key="2">
    <source>
        <dbReference type="EMBL" id="KAF1766150.1"/>
    </source>
</evidence>
<dbReference type="PANTHER" id="PTHR12829:SF4">
    <property type="entry name" value="N(6)-ADENINE-SPECIFIC METHYLTRANSFERASE METTL4"/>
    <property type="match status" value="1"/>
</dbReference>
<reference evidence="2 3" key="1">
    <citation type="submission" date="2019-12" db="EMBL/GenBank/DDBJ databases">
        <title>Chromosome-level assembly of the Caenorhabditis remanei genome.</title>
        <authorList>
            <person name="Teterina A.A."/>
            <person name="Willis J.H."/>
            <person name="Phillips P.C."/>
        </authorList>
    </citation>
    <scope>NUCLEOTIDE SEQUENCE [LARGE SCALE GENOMIC DNA]</scope>
    <source>
        <strain evidence="2 3">PX506</strain>
        <tissue evidence="2">Whole organism</tissue>
    </source>
</reference>
<dbReference type="KEGG" id="crq:GCK72_006106"/>
<dbReference type="EMBL" id="WUAV01000002">
    <property type="protein sequence ID" value="KAF1766150.1"/>
    <property type="molecule type" value="Genomic_DNA"/>
</dbReference>
<organism evidence="2 3">
    <name type="scientific">Caenorhabditis remanei</name>
    <name type="common">Caenorhabditis vulgaris</name>
    <dbReference type="NCBI Taxonomy" id="31234"/>
    <lineage>
        <taxon>Eukaryota</taxon>
        <taxon>Metazoa</taxon>
        <taxon>Ecdysozoa</taxon>
        <taxon>Nematoda</taxon>
        <taxon>Chromadorea</taxon>
        <taxon>Rhabditida</taxon>
        <taxon>Rhabditina</taxon>
        <taxon>Rhabditomorpha</taxon>
        <taxon>Rhabditoidea</taxon>
        <taxon>Rhabditidae</taxon>
        <taxon>Peloderinae</taxon>
        <taxon>Caenorhabditis</taxon>
    </lineage>
</organism>
<dbReference type="CTD" id="9820880"/>